<name>A0A9D4C7M6_DREPO</name>
<gene>
    <name evidence="2" type="ORF">DPMN_061789</name>
</gene>
<dbReference type="Proteomes" id="UP000828390">
    <property type="component" value="Unassembled WGS sequence"/>
</dbReference>
<feature type="region of interest" description="Disordered" evidence="1">
    <location>
        <begin position="60"/>
        <end position="103"/>
    </location>
</feature>
<reference evidence="2" key="2">
    <citation type="submission" date="2020-11" db="EMBL/GenBank/DDBJ databases">
        <authorList>
            <person name="McCartney M.A."/>
            <person name="Auch B."/>
            <person name="Kono T."/>
            <person name="Mallez S."/>
            <person name="Becker A."/>
            <person name="Gohl D.M."/>
            <person name="Silverstein K.A.T."/>
            <person name="Koren S."/>
            <person name="Bechman K.B."/>
            <person name="Herman A."/>
            <person name="Abrahante J.E."/>
            <person name="Garbe J."/>
        </authorList>
    </citation>
    <scope>NUCLEOTIDE SEQUENCE</scope>
    <source>
        <strain evidence="2">Duluth1</strain>
        <tissue evidence="2">Whole animal</tissue>
    </source>
</reference>
<sequence length="103" mass="9991">MDTFQLKTRSKSTGLYSGGKYRCEATMSCTQCGGQCLPGCCKMGNGGNSAGMGGCGCDGKSAGGDKADSGKGGDSGGGDRGAGGAGEGGGKDDNGRCCVLQNR</sequence>
<proteinExistence type="predicted"/>
<evidence type="ECO:0000313" key="3">
    <source>
        <dbReference type="Proteomes" id="UP000828390"/>
    </source>
</evidence>
<keyword evidence="3" id="KW-1185">Reference proteome</keyword>
<evidence type="ECO:0000256" key="1">
    <source>
        <dbReference type="SAM" id="MobiDB-lite"/>
    </source>
</evidence>
<protein>
    <submittedName>
        <fullName evidence="2">Uncharacterized protein</fullName>
    </submittedName>
</protein>
<feature type="compositionally biased region" description="Gly residues" evidence="1">
    <location>
        <begin position="72"/>
        <end position="88"/>
    </location>
</feature>
<comment type="caution">
    <text evidence="2">The sequence shown here is derived from an EMBL/GenBank/DDBJ whole genome shotgun (WGS) entry which is preliminary data.</text>
</comment>
<dbReference type="EMBL" id="JAIWYP010000013">
    <property type="protein sequence ID" value="KAH3718961.1"/>
    <property type="molecule type" value="Genomic_DNA"/>
</dbReference>
<reference evidence="2" key="1">
    <citation type="journal article" date="2019" name="bioRxiv">
        <title>The Genome of the Zebra Mussel, Dreissena polymorpha: A Resource for Invasive Species Research.</title>
        <authorList>
            <person name="McCartney M.A."/>
            <person name="Auch B."/>
            <person name="Kono T."/>
            <person name="Mallez S."/>
            <person name="Zhang Y."/>
            <person name="Obille A."/>
            <person name="Becker A."/>
            <person name="Abrahante J.E."/>
            <person name="Garbe J."/>
            <person name="Badalamenti J.P."/>
            <person name="Herman A."/>
            <person name="Mangelson H."/>
            <person name="Liachko I."/>
            <person name="Sullivan S."/>
            <person name="Sone E.D."/>
            <person name="Koren S."/>
            <person name="Silverstein K.A.T."/>
            <person name="Beckman K.B."/>
            <person name="Gohl D.M."/>
        </authorList>
    </citation>
    <scope>NUCLEOTIDE SEQUENCE</scope>
    <source>
        <strain evidence="2">Duluth1</strain>
        <tissue evidence="2">Whole animal</tissue>
    </source>
</reference>
<dbReference type="AlphaFoldDB" id="A0A9D4C7M6"/>
<evidence type="ECO:0000313" key="2">
    <source>
        <dbReference type="EMBL" id="KAH3718961.1"/>
    </source>
</evidence>
<organism evidence="2 3">
    <name type="scientific">Dreissena polymorpha</name>
    <name type="common">Zebra mussel</name>
    <name type="synonym">Mytilus polymorpha</name>
    <dbReference type="NCBI Taxonomy" id="45954"/>
    <lineage>
        <taxon>Eukaryota</taxon>
        <taxon>Metazoa</taxon>
        <taxon>Spiralia</taxon>
        <taxon>Lophotrochozoa</taxon>
        <taxon>Mollusca</taxon>
        <taxon>Bivalvia</taxon>
        <taxon>Autobranchia</taxon>
        <taxon>Heteroconchia</taxon>
        <taxon>Euheterodonta</taxon>
        <taxon>Imparidentia</taxon>
        <taxon>Neoheterodontei</taxon>
        <taxon>Myida</taxon>
        <taxon>Dreissenoidea</taxon>
        <taxon>Dreissenidae</taxon>
        <taxon>Dreissena</taxon>
    </lineage>
</organism>
<accession>A0A9D4C7M6</accession>